<feature type="domain" description="Ion transport" evidence="14">
    <location>
        <begin position="87"/>
        <end position="335"/>
    </location>
</feature>
<evidence type="ECO:0000313" key="15">
    <source>
        <dbReference type="EMBL" id="KAB5594261.1"/>
    </source>
</evidence>
<reference evidence="15 16" key="1">
    <citation type="journal article" date="2019" name="Fungal Biol. Biotechnol.">
        <title>Draft genome sequence of fastidious pathogen Ceratobasidium theobromae, which causes vascular-streak dieback in Theobroma cacao.</title>
        <authorList>
            <person name="Ali S.S."/>
            <person name="Asman A."/>
            <person name="Shao J."/>
            <person name="Firmansyah A.P."/>
            <person name="Susilo A.W."/>
            <person name="Rosmana A."/>
            <person name="McMahon P."/>
            <person name="Junaid M."/>
            <person name="Guest D."/>
            <person name="Kheng T.Y."/>
            <person name="Meinhardt L.W."/>
            <person name="Bailey B.A."/>
        </authorList>
    </citation>
    <scope>NUCLEOTIDE SEQUENCE [LARGE SCALE GENOMIC DNA]</scope>
    <source>
        <strain evidence="15 16">CT2</strain>
    </source>
</reference>
<accession>A0A5N5QRT0</accession>
<keyword evidence="6" id="KW-0851">Voltage-gated channel</keyword>
<comment type="caution">
    <text evidence="15">The sequence shown here is derived from an EMBL/GenBank/DDBJ whole genome shotgun (WGS) entry which is preliminary data.</text>
</comment>
<dbReference type="AlphaFoldDB" id="A0A5N5QRT0"/>
<keyword evidence="9" id="KW-0406">Ion transport</keyword>
<evidence type="ECO:0000256" key="1">
    <source>
        <dbReference type="ARBA" id="ARBA00004141"/>
    </source>
</evidence>
<keyword evidence="7" id="KW-0630">Potassium</keyword>
<gene>
    <name evidence="15" type="ORF">CTheo_2342</name>
</gene>
<keyword evidence="8 13" id="KW-1133">Transmembrane helix</keyword>
<evidence type="ECO:0000256" key="7">
    <source>
        <dbReference type="ARBA" id="ARBA00022958"/>
    </source>
</evidence>
<sequence length="443" mass="49909">MSQPEAGSSNETSIPLRDMNGSPSNSVSEQFIVERDRRTRRARRPRQPSGDIHIHPGELDTNAPPIKVLRREIYMLMEQPNSSTSAFVIHFFSTFLIAFSACVTTLETLPSLRSSSERVWFGIETALVALFTLEYAARCFAHSETWIQLWNWATSFFPVLDLIAILPFYILLVLKFDMTAIFRFSILRVFRHVVFSDTMPCLIINPDCYECFGHSDTGCSTIEVMFLAVKRSRDALYALGFFVMTALVVFSTLIYFAERGTWDTTLETFVNSDGDPTQFDSIPAAAWFVLVTITTVGYGDITPRSFLGRMLSVPLLLFGLLLIALPSFVLGREFATVWEHMGGNLGNAEAVAEARRHLNDSPMVSRARPSRARFENYVALDDEAGHLDNDGERARDLSNFKLAQNQQELSKQIDQLSELVRTQAEELRVVKELLEKRATGGAE</sequence>
<evidence type="ECO:0000256" key="4">
    <source>
        <dbReference type="ARBA" id="ARBA00022692"/>
    </source>
</evidence>
<organism evidence="15 16">
    <name type="scientific">Ceratobasidium theobromae</name>
    <dbReference type="NCBI Taxonomy" id="1582974"/>
    <lineage>
        <taxon>Eukaryota</taxon>
        <taxon>Fungi</taxon>
        <taxon>Dikarya</taxon>
        <taxon>Basidiomycota</taxon>
        <taxon>Agaricomycotina</taxon>
        <taxon>Agaricomycetes</taxon>
        <taxon>Cantharellales</taxon>
        <taxon>Ceratobasidiaceae</taxon>
        <taxon>Ceratobasidium</taxon>
    </lineage>
</organism>
<dbReference type="GO" id="GO:0008076">
    <property type="term" value="C:voltage-gated potassium channel complex"/>
    <property type="evidence" value="ECO:0007669"/>
    <property type="project" value="InterPro"/>
</dbReference>
<keyword evidence="10 13" id="KW-0472">Membrane</keyword>
<dbReference type="GO" id="GO:0005249">
    <property type="term" value="F:voltage-gated potassium channel activity"/>
    <property type="evidence" value="ECO:0007669"/>
    <property type="project" value="InterPro"/>
</dbReference>
<evidence type="ECO:0000256" key="12">
    <source>
        <dbReference type="SAM" id="MobiDB-lite"/>
    </source>
</evidence>
<keyword evidence="3" id="KW-0633">Potassium transport</keyword>
<dbReference type="InterPro" id="IPR027359">
    <property type="entry name" value="Volt_channel_dom_sf"/>
</dbReference>
<dbReference type="SUPFAM" id="SSF81324">
    <property type="entry name" value="Voltage-gated potassium channels"/>
    <property type="match status" value="1"/>
</dbReference>
<dbReference type="PANTHER" id="PTHR11537:SF254">
    <property type="entry name" value="POTASSIUM VOLTAGE-GATED CHANNEL PROTEIN SHAB"/>
    <property type="match status" value="1"/>
</dbReference>
<feature type="transmembrane region" description="Helical" evidence="13">
    <location>
        <begin position="311"/>
        <end position="331"/>
    </location>
</feature>
<feature type="region of interest" description="Disordered" evidence="12">
    <location>
        <begin position="1"/>
        <end position="59"/>
    </location>
</feature>
<proteinExistence type="predicted"/>
<evidence type="ECO:0000256" key="13">
    <source>
        <dbReference type="SAM" id="Phobius"/>
    </source>
</evidence>
<name>A0A5N5QRT0_9AGAM</name>
<keyword evidence="2" id="KW-0813">Transport</keyword>
<evidence type="ECO:0000256" key="8">
    <source>
        <dbReference type="ARBA" id="ARBA00022989"/>
    </source>
</evidence>
<feature type="compositionally biased region" description="Polar residues" evidence="12">
    <location>
        <begin position="1"/>
        <end position="13"/>
    </location>
</feature>
<dbReference type="Gene3D" id="1.10.287.70">
    <property type="match status" value="1"/>
</dbReference>
<keyword evidence="16" id="KW-1185">Reference proteome</keyword>
<dbReference type="InterPro" id="IPR028325">
    <property type="entry name" value="VG_K_chnl"/>
</dbReference>
<dbReference type="PRINTS" id="PR00169">
    <property type="entry name" value="KCHANNEL"/>
</dbReference>
<evidence type="ECO:0000313" key="16">
    <source>
        <dbReference type="Proteomes" id="UP000383932"/>
    </source>
</evidence>
<keyword evidence="4 13" id="KW-0812">Transmembrane</keyword>
<dbReference type="Pfam" id="PF00520">
    <property type="entry name" value="Ion_trans"/>
    <property type="match status" value="1"/>
</dbReference>
<evidence type="ECO:0000256" key="2">
    <source>
        <dbReference type="ARBA" id="ARBA00022448"/>
    </source>
</evidence>
<comment type="subcellular location">
    <subcellularLocation>
        <location evidence="1">Membrane</location>
        <topology evidence="1">Multi-pass membrane protein</topology>
    </subcellularLocation>
</comment>
<dbReference type="InterPro" id="IPR005821">
    <property type="entry name" value="Ion_trans_dom"/>
</dbReference>
<dbReference type="FunFam" id="1.10.287.70:FF:000097">
    <property type="entry name" value="Potassium voltage-gated channel subfamily G member 3"/>
    <property type="match status" value="1"/>
</dbReference>
<dbReference type="Proteomes" id="UP000383932">
    <property type="component" value="Unassembled WGS sequence"/>
</dbReference>
<evidence type="ECO:0000256" key="9">
    <source>
        <dbReference type="ARBA" id="ARBA00023065"/>
    </source>
</evidence>
<feature type="transmembrane region" description="Helical" evidence="13">
    <location>
        <begin position="149"/>
        <end position="174"/>
    </location>
</feature>
<dbReference type="OrthoDB" id="415460at2759"/>
<dbReference type="Gene3D" id="1.20.120.350">
    <property type="entry name" value="Voltage-gated potassium channels. Chain C"/>
    <property type="match status" value="1"/>
</dbReference>
<dbReference type="EMBL" id="SSOP01000023">
    <property type="protein sequence ID" value="KAB5594261.1"/>
    <property type="molecule type" value="Genomic_DNA"/>
</dbReference>
<dbReference type="PANTHER" id="PTHR11537">
    <property type="entry name" value="VOLTAGE-GATED POTASSIUM CHANNEL"/>
    <property type="match status" value="1"/>
</dbReference>
<protein>
    <submittedName>
        <fullName evidence="15">Potassium voltage-gated channel family protein</fullName>
    </submittedName>
</protein>
<evidence type="ECO:0000256" key="11">
    <source>
        <dbReference type="ARBA" id="ARBA00023303"/>
    </source>
</evidence>
<feature type="transmembrane region" description="Helical" evidence="13">
    <location>
        <begin position="85"/>
        <end position="106"/>
    </location>
</feature>
<feature type="transmembrane region" description="Helical" evidence="13">
    <location>
        <begin position="235"/>
        <end position="257"/>
    </location>
</feature>
<keyword evidence="5" id="KW-0631">Potassium channel</keyword>
<evidence type="ECO:0000256" key="6">
    <source>
        <dbReference type="ARBA" id="ARBA00022882"/>
    </source>
</evidence>
<dbReference type="GO" id="GO:0001508">
    <property type="term" value="P:action potential"/>
    <property type="evidence" value="ECO:0007669"/>
    <property type="project" value="TreeGrafter"/>
</dbReference>
<feature type="transmembrane region" description="Helical" evidence="13">
    <location>
        <begin position="118"/>
        <end position="137"/>
    </location>
</feature>
<evidence type="ECO:0000256" key="3">
    <source>
        <dbReference type="ARBA" id="ARBA00022538"/>
    </source>
</evidence>
<evidence type="ECO:0000259" key="14">
    <source>
        <dbReference type="Pfam" id="PF00520"/>
    </source>
</evidence>
<feature type="transmembrane region" description="Helical" evidence="13">
    <location>
        <begin position="281"/>
        <end position="299"/>
    </location>
</feature>
<evidence type="ECO:0000256" key="10">
    <source>
        <dbReference type="ARBA" id="ARBA00023136"/>
    </source>
</evidence>
<keyword evidence="11" id="KW-0407">Ion channel</keyword>
<evidence type="ECO:0000256" key="5">
    <source>
        <dbReference type="ARBA" id="ARBA00022826"/>
    </source>
</evidence>